<evidence type="ECO:0000256" key="1">
    <source>
        <dbReference type="SAM" id="MobiDB-lite"/>
    </source>
</evidence>
<evidence type="ECO:0000313" key="3">
    <source>
        <dbReference type="EMBL" id="KIO05210.1"/>
    </source>
</evidence>
<dbReference type="InterPro" id="IPR003615">
    <property type="entry name" value="HNH_nuc"/>
</dbReference>
<dbReference type="STRING" id="870435.A0A0C3NWJ3"/>
<dbReference type="AlphaFoldDB" id="A0A0C3NWJ3"/>
<dbReference type="OrthoDB" id="2677843at2759"/>
<dbReference type="HOGENOM" id="CLU_894633_0_0_1"/>
<dbReference type="Pfam" id="PF13391">
    <property type="entry name" value="HNH_2"/>
    <property type="match status" value="1"/>
</dbReference>
<proteinExistence type="predicted"/>
<evidence type="ECO:0000259" key="2">
    <source>
        <dbReference type="Pfam" id="PF13391"/>
    </source>
</evidence>
<accession>A0A0C3NWJ3</accession>
<feature type="compositionally biased region" description="Low complexity" evidence="1">
    <location>
        <begin position="294"/>
        <end position="311"/>
    </location>
</feature>
<name>A0A0C3NWJ3_PISTI</name>
<organism evidence="3 4">
    <name type="scientific">Pisolithus tinctorius Marx 270</name>
    <dbReference type="NCBI Taxonomy" id="870435"/>
    <lineage>
        <taxon>Eukaryota</taxon>
        <taxon>Fungi</taxon>
        <taxon>Dikarya</taxon>
        <taxon>Basidiomycota</taxon>
        <taxon>Agaricomycotina</taxon>
        <taxon>Agaricomycetes</taxon>
        <taxon>Agaricomycetidae</taxon>
        <taxon>Boletales</taxon>
        <taxon>Sclerodermatineae</taxon>
        <taxon>Pisolithaceae</taxon>
        <taxon>Pisolithus</taxon>
    </lineage>
</organism>
<feature type="region of interest" description="Disordered" evidence="1">
    <location>
        <begin position="288"/>
        <end position="311"/>
    </location>
</feature>
<reference evidence="4" key="2">
    <citation type="submission" date="2015-01" db="EMBL/GenBank/DDBJ databases">
        <title>Evolutionary Origins and Diversification of the Mycorrhizal Mutualists.</title>
        <authorList>
            <consortium name="DOE Joint Genome Institute"/>
            <consortium name="Mycorrhizal Genomics Consortium"/>
            <person name="Kohler A."/>
            <person name="Kuo A."/>
            <person name="Nagy L.G."/>
            <person name="Floudas D."/>
            <person name="Copeland A."/>
            <person name="Barry K.W."/>
            <person name="Cichocki N."/>
            <person name="Veneault-Fourrey C."/>
            <person name="LaButti K."/>
            <person name="Lindquist E.A."/>
            <person name="Lipzen A."/>
            <person name="Lundell T."/>
            <person name="Morin E."/>
            <person name="Murat C."/>
            <person name="Riley R."/>
            <person name="Ohm R."/>
            <person name="Sun H."/>
            <person name="Tunlid A."/>
            <person name="Henrissat B."/>
            <person name="Grigoriev I.V."/>
            <person name="Hibbett D.S."/>
            <person name="Martin F."/>
        </authorList>
    </citation>
    <scope>NUCLEOTIDE SEQUENCE [LARGE SCALE GENOMIC DNA]</scope>
    <source>
        <strain evidence="4">Marx 270</strain>
    </source>
</reference>
<reference evidence="3 4" key="1">
    <citation type="submission" date="2014-04" db="EMBL/GenBank/DDBJ databases">
        <authorList>
            <consortium name="DOE Joint Genome Institute"/>
            <person name="Kuo A."/>
            <person name="Kohler A."/>
            <person name="Costa M.D."/>
            <person name="Nagy L.G."/>
            <person name="Floudas D."/>
            <person name="Copeland A."/>
            <person name="Barry K.W."/>
            <person name="Cichocki N."/>
            <person name="Veneault-Fourrey C."/>
            <person name="LaButti K."/>
            <person name="Lindquist E.A."/>
            <person name="Lipzen A."/>
            <person name="Lundell T."/>
            <person name="Morin E."/>
            <person name="Murat C."/>
            <person name="Sun H."/>
            <person name="Tunlid A."/>
            <person name="Henrissat B."/>
            <person name="Grigoriev I.V."/>
            <person name="Hibbett D.S."/>
            <person name="Martin F."/>
            <person name="Nordberg H.P."/>
            <person name="Cantor M.N."/>
            <person name="Hua S.X."/>
        </authorList>
    </citation>
    <scope>NUCLEOTIDE SEQUENCE [LARGE SCALE GENOMIC DNA]</scope>
    <source>
        <strain evidence="3 4">Marx 270</strain>
    </source>
</reference>
<feature type="domain" description="HNH nuclease" evidence="2">
    <location>
        <begin position="84"/>
        <end position="144"/>
    </location>
</feature>
<evidence type="ECO:0000313" key="4">
    <source>
        <dbReference type="Proteomes" id="UP000054217"/>
    </source>
</evidence>
<dbReference type="Proteomes" id="UP000054217">
    <property type="component" value="Unassembled WGS sequence"/>
</dbReference>
<feature type="compositionally biased region" description="Polar residues" evidence="1">
    <location>
        <begin position="25"/>
        <end position="41"/>
    </location>
</feature>
<gene>
    <name evidence="3" type="ORF">M404DRAFT_25817</name>
</gene>
<feature type="region of interest" description="Disordered" evidence="1">
    <location>
        <begin position="25"/>
        <end position="70"/>
    </location>
</feature>
<feature type="compositionally biased region" description="Low complexity" evidence="1">
    <location>
        <begin position="50"/>
        <end position="67"/>
    </location>
</feature>
<keyword evidence="4" id="KW-1185">Reference proteome</keyword>
<dbReference type="EMBL" id="KN831968">
    <property type="protein sequence ID" value="KIO05210.1"/>
    <property type="molecule type" value="Genomic_DNA"/>
</dbReference>
<protein>
    <recommendedName>
        <fullName evidence="2">HNH nuclease domain-containing protein</fullName>
    </recommendedName>
</protein>
<dbReference type="InParanoid" id="A0A0C3NWJ3"/>
<sequence length="311" mass="34363">MSSEQCFRHCLQVCKNSTHPRSLLATNNFQASDSEPSSSPRKYSPDDDVIPASSSPPSSVASDSSAPESQKLLARQADPHGGQCLITNSTNQAAIQICHLVDRSTDHSILTRLEYAWGLPYGQLNIDSCYNLIFLRANWHVLFKHTKPHCMLIPMLNVLQKLEEITNTSTNDQVRAAVDLEENFRNENFLYHLLPTKRITLGDIICRVEGAGYTTHRPPFATLSPLVSHVHPQYAVVNAAQKFQRIARISPSELLNLPVVLAEISGEPLETTLKRIYLISKLYDEWTGGGGSPSSGSERSSISCSSEPHGL</sequence>